<keyword evidence="3" id="KW-1185">Reference proteome</keyword>
<dbReference type="InParanoid" id="A0A2T3AVD0"/>
<feature type="non-terminal residue" evidence="2">
    <location>
        <position position="1"/>
    </location>
</feature>
<dbReference type="OrthoDB" id="2021138at2759"/>
<dbReference type="SUPFAM" id="SSF55073">
    <property type="entry name" value="Nucleotide cyclase"/>
    <property type="match status" value="1"/>
</dbReference>
<dbReference type="InterPro" id="IPR029787">
    <property type="entry name" value="Nucleotide_cyclase"/>
</dbReference>
<name>A0A2T3AVD0_AMORE</name>
<evidence type="ECO:0000259" key="1">
    <source>
        <dbReference type="PROSITE" id="PS50125"/>
    </source>
</evidence>
<dbReference type="PROSITE" id="PS50125">
    <property type="entry name" value="GUANYLATE_CYCLASE_2"/>
    <property type="match status" value="1"/>
</dbReference>
<dbReference type="Gene3D" id="3.30.70.1230">
    <property type="entry name" value="Nucleotide cyclase"/>
    <property type="match status" value="1"/>
</dbReference>
<dbReference type="GeneID" id="36577738"/>
<dbReference type="GO" id="GO:0035556">
    <property type="term" value="P:intracellular signal transduction"/>
    <property type="evidence" value="ECO:0007669"/>
    <property type="project" value="InterPro"/>
</dbReference>
<evidence type="ECO:0000313" key="3">
    <source>
        <dbReference type="Proteomes" id="UP000241818"/>
    </source>
</evidence>
<dbReference type="PANTHER" id="PTHR43081">
    <property type="entry name" value="ADENYLATE CYCLASE, TERMINAL-DIFFERENTIATION SPECIFIC-RELATED"/>
    <property type="match status" value="1"/>
</dbReference>
<proteinExistence type="predicted"/>
<dbReference type="Proteomes" id="UP000241818">
    <property type="component" value="Unassembled WGS sequence"/>
</dbReference>
<dbReference type="EMBL" id="KZ679015">
    <property type="protein sequence ID" value="PSS12627.1"/>
    <property type="molecule type" value="Genomic_DNA"/>
</dbReference>
<dbReference type="PANTHER" id="PTHR43081:SF1">
    <property type="entry name" value="ADENYLATE CYCLASE, TERMINAL-DIFFERENTIATION SPECIFIC"/>
    <property type="match status" value="1"/>
</dbReference>
<feature type="domain" description="Guanylate cyclase" evidence="1">
    <location>
        <begin position="1"/>
        <end position="131"/>
    </location>
</feature>
<organism evidence="2 3">
    <name type="scientific">Amorphotheca resinae ATCC 22711</name>
    <dbReference type="NCBI Taxonomy" id="857342"/>
    <lineage>
        <taxon>Eukaryota</taxon>
        <taxon>Fungi</taxon>
        <taxon>Dikarya</taxon>
        <taxon>Ascomycota</taxon>
        <taxon>Pezizomycotina</taxon>
        <taxon>Leotiomycetes</taxon>
        <taxon>Helotiales</taxon>
        <taxon>Amorphothecaceae</taxon>
        <taxon>Amorphotheca</taxon>
    </lineage>
</organism>
<evidence type="ECO:0000313" key="2">
    <source>
        <dbReference type="EMBL" id="PSS12627.1"/>
    </source>
</evidence>
<dbReference type="RefSeq" id="XP_024718625.1">
    <property type="nucleotide sequence ID" value="XM_024869657.1"/>
</dbReference>
<gene>
    <name evidence="2" type="ORF">M430DRAFT_89812</name>
</gene>
<dbReference type="GO" id="GO:0009190">
    <property type="term" value="P:cyclic nucleotide biosynthetic process"/>
    <property type="evidence" value="ECO:0007669"/>
    <property type="project" value="InterPro"/>
</dbReference>
<reference evidence="2 3" key="1">
    <citation type="journal article" date="2018" name="New Phytol.">
        <title>Comparative genomics and transcriptomics depict ericoid mycorrhizal fungi as versatile saprotrophs and plant mutualists.</title>
        <authorList>
            <person name="Martino E."/>
            <person name="Morin E."/>
            <person name="Grelet G.A."/>
            <person name="Kuo A."/>
            <person name="Kohler A."/>
            <person name="Daghino S."/>
            <person name="Barry K.W."/>
            <person name="Cichocki N."/>
            <person name="Clum A."/>
            <person name="Dockter R.B."/>
            <person name="Hainaut M."/>
            <person name="Kuo R.C."/>
            <person name="LaButti K."/>
            <person name="Lindahl B.D."/>
            <person name="Lindquist E.A."/>
            <person name="Lipzen A."/>
            <person name="Khouja H.R."/>
            <person name="Magnuson J."/>
            <person name="Murat C."/>
            <person name="Ohm R.A."/>
            <person name="Singer S.W."/>
            <person name="Spatafora J.W."/>
            <person name="Wang M."/>
            <person name="Veneault-Fourrey C."/>
            <person name="Henrissat B."/>
            <person name="Grigoriev I.V."/>
            <person name="Martin F.M."/>
            <person name="Perotto S."/>
        </authorList>
    </citation>
    <scope>NUCLEOTIDE SEQUENCE [LARGE SCALE GENOMIC DNA]</scope>
    <source>
        <strain evidence="2 3">ATCC 22711</strain>
    </source>
</reference>
<protein>
    <recommendedName>
        <fullName evidence="1">Guanylate cyclase domain-containing protein</fullName>
    </recommendedName>
</protein>
<sequence length="131" mass="14968">VFTDIIDSTNLWEHNQKAMQVALKLHDSIIRTELLRFGGYEVKTLGDGFHASFSQPEAALNFCMATQEKLRAAVWPREIVEYAFREGYGDGHSRSLEPRGLRVRMGIHFGRPFSCRVDQLTGRVDYHGPMI</sequence>
<feature type="non-terminal residue" evidence="2">
    <location>
        <position position="131"/>
    </location>
</feature>
<dbReference type="AlphaFoldDB" id="A0A2T3AVD0"/>
<accession>A0A2T3AVD0</accession>
<dbReference type="Pfam" id="PF00211">
    <property type="entry name" value="Guanylate_cyc"/>
    <property type="match status" value="1"/>
</dbReference>
<dbReference type="STRING" id="857342.A0A2T3AVD0"/>
<dbReference type="InterPro" id="IPR050697">
    <property type="entry name" value="Adenylyl/Guanylyl_Cyclase_3/4"/>
</dbReference>
<dbReference type="InterPro" id="IPR001054">
    <property type="entry name" value="A/G_cyclase"/>
</dbReference>